<dbReference type="PANTHER" id="PTHR13465">
    <property type="entry name" value="UPF0183 PROTEIN"/>
    <property type="match status" value="1"/>
</dbReference>
<proteinExistence type="inferred from homology"/>
<dbReference type="AlphaFoldDB" id="A0A7R8ZSV4"/>
<dbReference type="InterPro" id="IPR005373">
    <property type="entry name" value="PHAF1"/>
</dbReference>
<gene>
    <name evidence="2" type="ORF">CTOB1V02_LOCUS8331</name>
</gene>
<protein>
    <submittedName>
        <fullName evidence="2">Uncharacterized protein</fullName>
    </submittedName>
</protein>
<dbReference type="OrthoDB" id="411211at2759"/>
<accession>A0A7R8ZSV4</accession>
<dbReference type="Pfam" id="PF03676">
    <property type="entry name" value="PHAF1"/>
    <property type="match status" value="2"/>
</dbReference>
<name>A0A7R8ZSV4_9CRUS</name>
<evidence type="ECO:0000313" key="2">
    <source>
        <dbReference type="EMBL" id="CAD7230473.1"/>
    </source>
</evidence>
<dbReference type="InterPro" id="IPR039156">
    <property type="entry name" value="PHAF1/BROMI"/>
</dbReference>
<dbReference type="GO" id="GO:0043001">
    <property type="term" value="P:Golgi to plasma membrane protein transport"/>
    <property type="evidence" value="ECO:0007669"/>
    <property type="project" value="TreeGrafter"/>
</dbReference>
<evidence type="ECO:0000256" key="1">
    <source>
        <dbReference type="ARBA" id="ARBA00024339"/>
    </source>
</evidence>
<dbReference type="PANTHER" id="PTHR13465:SF2">
    <property type="entry name" value="PHAGOSOME ASSEMBLY FACTOR 1"/>
    <property type="match status" value="1"/>
</dbReference>
<dbReference type="EMBL" id="OB662712">
    <property type="protein sequence ID" value="CAD7230473.1"/>
    <property type="molecule type" value="Genomic_DNA"/>
</dbReference>
<sequence>MLELEVVPGRSLGCDRWELILGMHLSQAIALLQQEVEQIKEVEVSYSESNPLESDLLLCLTQDGIKLHFDALKQRLKIIEIFNLKKLQLRYCDTVFNDCDVAPNIEMIDHAFGPTHPGVYDAERQLFTLSFRGLCFYFPVDAKYQPQYAHGLGSFQFPNGASPNVVKLFIFSGSGSNLNQAEVPDIPLCCFTSAPILDKCVVDRDQDSTRGVDLDLLVEDLSSPLLQRTAIKTIHVRLEFGDHCQSVLSKLGAPSKVFYKHEDKMRIHSIPNCNSTTSAGHLRSSGGSVTTPVAGSSQQQHQSDYFFNYFTLGIDLLFDAVTNRAKKFVLHTNFPGHYDFNVYNRCDFHLHLIPTGTEFSRDRGSGGRGTSVSRSPSLLEVTALTKWENLSECIKASSRPVVLNRANSSSAGNPFGSTFCYGYQDLIFEIMPNGHIASLTIYQQ</sequence>
<dbReference type="GO" id="GO:0005802">
    <property type="term" value="C:trans-Golgi network"/>
    <property type="evidence" value="ECO:0007669"/>
    <property type="project" value="TreeGrafter"/>
</dbReference>
<organism evidence="2">
    <name type="scientific">Cyprideis torosa</name>
    <dbReference type="NCBI Taxonomy" id="163714"/>
    <lineage>
        <taxon>Eukaryota</taxon>
        <taxon>Metazoa</taxon>
        <taxon>Ecdysozoa</taxon>
        <taxon>Arthropoda</taxon>
        <taxon>Crustacea</taxon>
        <taxon>Oligostraca</taxon>
        <taxon>Ostracoda</taxon>
        <taxon>Podocopa</taxon>
        <taxon>Podocopida</taxon>
        <taxon>Cytherocopina</taxon>
        <taxon>Cytheroidea</taxon>
        <taxon>Cytherideidae</taxon>
        <taxon>Cyprideis</taxon>
    </lineage>
</organism>
<comment type="similarity">
    <text evidence="1">Belongs to the PHAF1 family.</text>
</comment>
<reference evidence="2" key="1">
    <citation type="submission" date="2020-11" db="EMBL/GenBank/DDBJ databases">
        <authorList>
            <person name="Tran Van P."/>
        </authorList>
    </citation>
    <scope>NUCLEOTIDE SEQUENCE</scope>
</reference>